<dbReference type="AlphaFoldDB" id="A0A542DD85"/>
<dbReference type="Pfam" id="PF00218">
    <property type="entry name" value="IGPS"/>
    <property type="match status" value="1"/>
</dbReference>
<dbReference type="UniPathway" id="UPA00035">
    <property type="reaction ID" value="UER00043"/>
</dbReference>
<dbReference type="OrthoDB" id="9804217at2"/>
<comment type="pathway">
    <text evidence="2">Amino-acid biosynthesis; L-tryptophan biosynthesis; L-tryptophan from chorismate: step 4/5.</text>
</comment>
<dbReference type="EMBL" id="VFML01000001">
    <property type="protein sequence ID" value="TQJ01023.1"/>
    <property type="molecule type" value="Genomic_DNA"/>
</dbReference>
<comment type="caution">
    <text evidence="9">The sequence shown here is derived from an EMBL/GenBank/DDBJ whole genome shotgun (WGS) entry which is preliminary data.</text>
</comment>
<dbReference type="InterPro" id="IPR011060">
    <property type="entry name" value="RibuloseP-bd_barrel"/>
</dbReference>
<name>A0A542DD85_AMYCI</name>
<evidence type="ECO:0000259" key="8">
    <source>
        <dbReference type="Pfam" id="PF00218"/>
    </source>
</evidence>
<evidence type="ECO:0000256" key="5">
    <source>
        <dbReference type="ARBA" id="ARBA00022822"/>
    </source>
</evidence>
<evidence type="ECO:0000256" key="4">
    <source>
        <dbReference type="ARBA" id="ARBA00022605"/>
    </source>
</evidence>
<dbReference type="Gene3D" id="3.20.20.70">
    <property type="entry name" value="Aldolase class I"/>
    <property type="match status" value="1"/>
</dbReference>
<evidence type="ECO:0000313" key="10">
    <source>
        <dbReference type="Proteomes" id="UP000320876"/>
    </source>
</evidence>
<dbReference type="Proteomes" id="UP000320876">
    <property type="component" value="Unassembled WGS sequence"/>
</dbReference>
<protein>
    <recommendedName>
        <fullName evidence="3">indole-3-glycerol-phosphate synthase</fullName>
        <ecNumber evidence="3">4.1.1.48</ecNumber>
    </recommendedName>
</protein>
<comment type="catalytic activity">
    <reaction evidence="1">
        <text>1-(2-carboxyphenylamino)-1-deoxy-D-ribulose 5-phosphate + H(+) = (1S,2R)-1-C-(indol-3-yl)glycerol 3-phosphate + CO2 + H2O</text>
        <dbReference type="Rhea" id="RHEA:23476"/>
        <dbReference type="ChEBI" id="CHEBI:15377"/>
        <dbReference type="ChEBI" id="CHEBI:15378"/>
        <dbReference type="ChEBI" id="CHEBI:16526"/>
        <dbReference type="ChEBI" id="CHEBI:58613"/>
        <dbReference type="ChEBI" id="CHEBI:58866"/>
        <dbReference type="EC" id="4.1.1.48"/>
    </reaction>
</comment>
<dbReference type="EC" id="4.1.1.48" evidence="3"/>
<dbReference type="GO" id="GO:0000162">
    <property type="term" value="P:L-tryptophan biosynthetic process"/>
    <property type="evidence" value="ECO:0007669"/>
    <property type="project" value="UniProtKB-UniPathway"/>
</dbReference>
<reference evidence="9 10" key="1">
    <citation type="submission" date="2019-06" db="EMBL/GenBank/DDBJ databases">
        <title>Sequencing the genomes of 1000 actinobacteria strains.</title>
        <authorList>
            <person name="Klenk H.-P."/>
        </authorList>
    </citation>
    <scope>NUCLEOTIDE SEQUENCE [LARGE SCALE GENOMIC DNA]</scope>
    <source>
        <strain evidence="9 10">DSM 45679</strain>
    </source>
</reference>
<evidence type="ECO:0000256" key="7">
    <source>
        <dbReference type="ARBA" id="ARBA00023239"/>
    </source>
</evidence>
<evidence type="ECO:0000256" key="6">
    <source>
        <dbReference type="ARBA" id="ARBA00023141"/>
    </source>
</evidence>
<evidence type="ECO:0000256" key="1">
    <source>
        <dbReference type="ARBA" id="ARBA00001633"/>
    </source>
</evidence>
<accession>A0A542DD85</accession>
<organism evidence="9 10">
    <name type="scientific">Amycolatopsis cihanbeyliensis</name>
    <dbReference type="NCBI Taxonomy" id="1128664"/>
    <lineage>
        <taxon>Bacteria</taxon>
        <taxon>Bacillati</taxon>
        <taxon>Actinomycetota</taxon>
        <taxon>Actinomycetes</taxon>
        <taxon>Pseudonocardiales</taxon>
        <taxon>Pseudonocardiaceae</taxon>
        <taxon>Amycolatopsis</taxon>
    </lineage>
</organism>
<dbReference type="InterPro" id="IPR013798">
    <property type="entry name" value="Indole-3-glycerol_P_synth_dom"/>
</dbReference>
<keyword evidence="4" id="KW-0028">Amino-acid biosynthesis</keyword>
<keyword evidence="5" id="KW-0822">Tryptophan biosynthesis</keyword>
<feature type="domain" description="Indole-3-glycerol phosphate synthase" evidence="8">
    <location>
        <begin position="63"/>
        <end position="141"/>
    </location>
</feature>
<keyword evidence="7" id="KW-0456">Lyase</keyword>
<evidence type="ECO:0000256" key="2">
    <source>
        <dbReference type="ARBA" id="ARBA00004696"/>
    </source>
</evidence>
<evidence type="ECO:0000313" key="9">
    <source>
        <dbReference type="EMBL" id="TQJ01023.1"/>
    </source>
</evidence>
<keyword evidence="6" id="KW-0057">Aromatic amino acid biosynthesis</keyword>
<dbReference type="SUPFAM" id="SSF51366">
    <property type="entry name" value="Ribulose-phoshate binding barrel"/>
    <property type="match status" value="1"/>
</dbReference>
<keyword evidence="10" id="KW-1185">Reference proteome</keyword>
<dbReference type="InterPro" id="IPR013785">
    <property type="entry name" value="Aldolase_TIM"/>
</dbReference>
<dbReference type="GO" id="GO:0004425">
    <property type="term" value="F:indole-3-glycerol-phosphate synthase activity"/>
    <property type="evidence" value="ECO:0007669"/>
    <property type="project" value="UniProtKB-EC"/>
</dbReference>
<sequence>MSASARNRREQAFPLEKMRLLNHDAPPPRRLDLRGPARISATVTDQDAAAIYVVPSCPVDILDARVETEKPVICWEPAVSEYHVWEARVYGADAVLIGARCALFDELYELIENLGMKPIIEVRNERDALGAVAQRARLVHVQMSRYPAESLAPGTVTIARPGLPADVVLVPRPAP</sequence>
<gene>
    <name evidence="9" type="ORF">FB471_0685</name>
</gene>
<evidence type="ECO:0000256" key="3">
    <source>
        <dbReference type="ARBA" id="ARBA00012362"/>
    </source>
</evidence>
<proteinExistence type="predicted"/>